<dbReference type="RefSeq" id="WP_066396747.1">
    <property type="nucleotide sequence ID" value="NZ_CP015378.1"/>
</dbReference>
<evidence type="ECO:0000313" key="1">
    <source>
        <dbReference type="EMBL" id="ANC78117.1"/>
    </source>
</evidence>
<dbReference type="PANTHER" id="PTHR35529:SF2">
    <property type="entry name" value="SPORULATION PROTEIN YTAF-RELATED"/>
    <property type="match status" value="1"/>
</dbReference>
<organism evidence="1 2">
    <name type="scientific">Fictibacillus phosphorivorans</name>
    <dbReference type="NCBI Taxonomy" id="1221500"/>
    <lineage>
        <taxon>Bacteria</taxon>
        <taxon>Bacillati</taxon>
        <taxon>Bacillota</taxon>
        <taxon>Bacilli</taxon>
        <taxon>Bacillales</taxon>
        <taxon>Fictibacillaceae</taxon>
        <taxon>Fictibacillus</taxon>
    </lineage>
</organism>
<reference evidence="1 2" key="1">
    <citation type="submission" date="2016-04" db="EMBL/GenBank/DDBJ databases">
        <title>Complete genome sequence of Fictibacillus phosphorivorans G25-29, a strain toxic to nematodes.</title>
        <authorList>
            <person name="Zheng Z."/>
        </authorList>
    </citation>
    <scope>NUCLEOTIDE SEQUENCE [LARGE SCALE GENOMIC DNA]</scope>
    <source>
        <strain evidence="1 2">G25-29</strain>
    </source>
</reference>
<dbReference type="Pfam" id="PF02659">
    <property type="entry name" value="Mntp"/>
    <property type="match status" value="2"/>
</dbReference>
<dbReference type="KEGG" id="fpn:ABE65_015450"/>
<dbReference type="InterPro" id="IPR014205">
    <property type="entry name" value="Spore_YtaF"/>
</dbReference>
<dbReference type="AlphaFoldDB" id="A0A160IPP8"/>
<protein>
    <submittedName>
        <fullName evidence="1">Sporulation membrane protein YtaF</fullName>
    </submittedName>
</protein>
<dbReference type="NCBIfam" id="TIGR02840">
    <property type="entry name" value="spore_YtaF"/>
    <property type="match status" value="1"/>
</dbReference>
<dbReference type="OrthoDB" id="1679205at2"/>
<evidence type="ECO:0000313" key="2">
    <source>
        <dbReference type="Proteomes" id="UP000076623"/>
    </source>
</evidence>
<dbReference type="EMBL" id="CP015378">
    <property type="protein sequence ID" value="ANC78117.1"/>
    <property type="molecule type" value="Genomic_DNA"/>
</dbReference>
<dbReference type="PANTHER" id="PTHR35529">
    <property type="entry name" value="MANGANESE EFFLUX PUMP MNTP-RELATED"/>
    <property type="match status" value="1"/>
</dbReference>
<proteinExistence type="predicted"/>
<dbReference type="STRING" id="1221500.ABE65_015450"/>
<name>A0A160IPP8_9BACL</name>
<dbReference type="Proteomes" id="UP000076623">
    <property type="component" value="Chromosome"/>
</dbReference>
<sequence>MVAYSFVLLALAVSLDSFGAGLTYGMKSIKIPFRSIIIIAICSAVTFLLSMLLGFTLEQFISPKTGEILGGVILLGIGIYSLWQVFLPEKENVECLEKEPKNIVLFEIKSLGIVIHILKKPVMADIDKSGSITGLEAVLLGIALSLDAFGAGIGAALIDLSPSLTTITIALMSALFLWGGMILGLYLFNKTNWMKGLSVLPGVLLIVMGLLKM</sequence>
<dbReference type="InterPro" id="IPR003810">
    <property type="entry name" value="Mntp/YtaF"/>
</dbReference>
<accession>A0A160IPP8</accession>
<gene>
    <name evidence="1" type="ORF">ABE65_015450</name>
</gene>
<keyword evidence="2" id="KW-1185">Reference proteome</keyword>